<dbReference type="Gene3D" id="3.40.50.300">
    <property type="entry name" value="P-loop containing nucleotide triphosphate hydrolases"/>
    <property type="match status" value="1"/>
</dbReference>
<dbReference type="SUPFAM" id="SSF52540">
    <property type="entry name" value="P-loop containing nucleoside triphosphate hydrolases"/>
    <property type="match status" value="1"/>
</dbReference>
<evidence type="ECO:0000313" key="1">
    <source>
        <dbReference type="EMBL" id="TCO08329.1"/>
    </source>
</evidence>
<accession>A0A4R2GIC9</accession>
<organism evidence="1 2">
    <name type="scientific">Natronoflexus pectinivorans</name>
    <dbReference type="NCBI Taxonomy" id="682526"/>
    <lineage>
        <taxon>Bacteria</taxon>
        <taxon>Pseudomonadati</taxon>
        <taxon>Bacteroidota</taxon>
        <taxon>Bacteroidia</taxon>
        <taxon>Marinilabiliales</taxon>
        <taxon>Marinilabiliaceae</taxon>
        <taxon>Natronoflexus</taxon>
    </lineage>
</organism>
<protein>
    <recommendedName>
        <fullName evidence="3">ATP-binding cassette subfamily B protein</fullName>
    </recommendedName>
</protein>
<evidence type="ECO:0008006" key="3">
    <source>
        <dbReference type="Google" id="ProtNLM"/>
    </source>
</evidence>
<reference evidence="1 2" key="1">
    <citation type="submission" date="2019-03" db="EMBL/GenBank/DDBJ databases">
        <title>Genomic Encyclopedia of Type Strains, Phase IV (KMG-IV): sequencing the most valuable type-strain genomes for metagenomic binning, comparative biology and taxonomic classification.</title>
        <authorList>
            <person name="Goeker M."/>
        </authorList>
    </citation>
    <scope>NUCLEOTIDE SEQUENCE [LARGE SCALE GENOMIC DNA]</scope>
    <source>
        <strain evidence="1 2">DSM 24179</strain>
    </source>
</reference>
<proteinExistence type="predicted"/>
<dbReference type="AlphaFoldDB" id="A0A4R2GIC9"/>
<dbReference type="EMBL" id="SLWK01000005">
    <property type="protein sequence ID" value="TCO08329.1"/>
    <property type="molecule type" value="Genomic_DNA"/>
</dbReference>
<keyword evidence="2" id="KW-1185">Reference proteome</keyword>
<dbReference type="Proteomes" id="UP000295221">
    <property type="component" value="Unassembled WGS sequence"/>
</dbReference>
<gene>
    <name evidence="1" type="ORF">EV194_105133</name>
</gene>
<dbReference type="InterPro" id="IPR027417">
    <property type="entry name" value="P-loop_NTPase"/>
</dbReference>
<comment type="caution">
    <text evidence="1">The sequence shown here is derived from an EMBL/GenBank/DDBJ whole genome shotgun (WGS) entry which is preliminary data.</text>
</comment>
<sequence length="49" mass="5693">MYADKIVVLENGVLAEEGTHSELFYKKGKYYQMWQKQLPVLSDLINSDV</sequence>
<evidence type="ECO:0000313" key="2">
    <source>
        <dbReference type="Proteomes" id="UP000295221"/>
    </source>
</evidence>
<name>A0A4R2GIC9_9BACT</name>